<evidence type="ECO:0000313" key="3">
    <source>
        <dbReference type="Proteomes" id="UP000316298"/>
    </source>
</evidence>
<sequence length="148" mass="16562">MTEARRHRRHIDRHGRGLLGPISRPSKFAPRGLPLQRSLAASFDEVVAIEVTRLEKRLPQVVARVEFAIEDVPNLDLDATEIPLTHATGGTSHEPYRIVVFRRPIELRAERSGSSLSWLVRSALVLELADVLALSPEQIDPDFDTGED</sequence>
<dbReference type="SUPFAM" id="SSF55486">
    <property type="entry name" value="Metalloproteases ('zincins'), catalytic domain"/>
    <property type="match status" value="1"/>
</dbReference>
<gene>
    <name evidence="2" type="ORF">FB475_4607</name>
</gene>
<organism evidence="2 3">
    <name type="scientific">Kribbella jejuensis</name>
    <dbReference type="NCBI Taxonomy" id="236068"/>
    <lineage>
        <taxon>Bacteria</taxon>
        <taxon>Bacillati</taxon>
        <taxon>Actinomycetota</taxon>
        <taxon>Actinomycetes</taxon>
        <taxon>Propionibacteriales</taxon>
        <taxon>Kribbellaceae</taxon>
        <taxon>Kribbella</taxon>
    </lineage>
</organism>
<dbReference type="Gene3D" id="3.30.2010.20">
    <property type="match status" value="1"/>
</dbReference>
<proteinExistence type="predicted"/>
<dbReference type="InterPro" id="IPR010428">
    <property type="entry name" value="Zincin_1"/>
</dbReference>
<dbReference type="InterPro" id="IPR038555">
    <property type="entry name" value="Zincin_1_sf"/>
</dbReference>
<comment type="caution">
    <text evidence="2">The sequence shown here is derived from an EMBL/GenBank/DDBJ whole genome shotgun (WGS) entry which is preliminary data.</text>
</comment>
<dbReference type="AlphaFoldDB" id="A0A542E8U2"/>
<evidence type="ECO:0000313" key="2">
    <source>
        <dbReference type="EMBL" id="TQJ11686.1"/>
    </source>
</evidence>
<dbReference type="EMBL" id="VFMM01000002">
    <property type="protein sequence ID" value="TQJ11686.1"/>
    <property type="molecule type" value="Genomic_DNA"/>
</dbReference>
<evidence type="ECO:0000256" key="1">
    <source>
        <dbReference type="SAM" id="MobiDB-lite"/>
    </source>
</evidence>
<dbReference type="CDD" id="cd12954">
    <property type="entry name" value="MMP_TTHA0227_like_1"/>
    <property type="match status" value="1"/>
</dbReference>
<dbReference type="Proteomes" id="UP000316298">
    <property type="component" value="Unassembled WGS sequence"/>
</dbReference>
<dbReference type="RefSeq" id="WP_141858613.1">
    <property type="nucleotide sequence ID" value="NZ_BAAAKA010000001.1"/>
</dbReference>
<protein>
    <submittedName>
        <fullName evidence="2">Zinicin-like metallopeptidase</fullName>
    </submittedName>
</protein>
<reference evidence="2 3" key="1">
    <citation type="submission" date="2019-06" db="EMBL/GenBank/DDBJ databases">
        <title>Sequencing the genomes of 1000 actinobacteria strains.</title>
        <authorList>
            <person name="Klenk H.-P."/>
        </authorList>
    </citation>
    <scope>NUCLEOTIDE SEQUENCE [LARGE SCALE GENOMIC DNA]</scope>
    <source>
        <strain evidence="2 3">DSM 17305</strain>
    </source>
</reference>
<accession>A0A542E8U2</accession>
<name>A0A542E8U2_9ACTN</name>
<dbReference type="Pfam" id="PF06262">
    <property type="entry name" value="Zincin_1"/>
    <property type="match status" value="1"/>
</dbReference>
<keyword evidence="3" id="KW-1185">Reference proteome</keyword>
<dbReference type="OrthoDB" id="4966605at2"/>
<feature type="compositionally biased region" description="Basic residues" evidence="1">
    <location>
        <begin position="1"/>
        <end position="13"/>
    </location>
</feature>
<feature type="region of interest" description="Disordered" evidence="1">
    <location>
        <begin position="1"/>
        <end position="25"/>
    </location>
</feature>